<evidence type="ECO:0000313" key="2">
    <source>
        <dbReference type="Proteomes" id="UP000822688"/>
    </source>
</evidence>
<proteinExistence type="predicted"/>
<name>A0A8T0IE54_CERPU</name>
<comment type="caution">
    <text evidence="1">The sequence shown here is derived from an EMBL/GenBank/DDBJ whole genome shotgun (WGS) entry which is preliminary data.</text>
</comment>
<sequence>MLPEEEDYTPASGYFFQSDRYRQGGGNRSCKAKREVILQSKPDSSKTFFWSYMLPAESFDTATPVGQKILLFPSQGSHTARLLVMLFLVVVRGERERSSSKDLAGV</sequence>
<evidence type="ECO:0000313" key="1">
    <source>
        <dbReference type="EMBL" id="KAG0581167.1"/>
    </source>
</evidence>
<protein>
    <submittedName>
        <fullName evidence="1">Uncharacterized protein</fullName>
    </submittedName>
</protein>
<dbReference type="AlphaFoldDB" id="A0A8T0IE54"/>
<keyword evidence="2" id="KW-1185">Reference proteome</keyword>
<gene>
    <name evidence="1" type="ORF">KC19_4G229000</name>
</gene>
<reference evidence="1" key="1">
    <citation type="submission" date="2020-06" db="EMBL/GenBank/DDBJ databases">
        <title>WGS assembly of Ceratodon purpureus strain R40.</title>
        <authorList>
            <person name="Carey S.B."/>
            <person name="Jenkins J."/>
            <person name="Shu S."/>
            <person name="Lovell J.T."/>
            <person name="Sreedasyam A."/>
            <person name="Maumus F."/>
            <person name="Tiley G.P."/>
            <person name="Fernandez-Pozo N."/>
            <person name="Barry K."/>
            <person name="Chen C."/>
            <person name="Wang M."/>
            <person name="Lipzen A."/>
            <person name="Daum C."/>
            <person name="Saski C.A."/>
            <person name="Payton A.C."/>
            <person name="Mcbreen J.C."/>
            <person name="Conrad R.E."/>
            <person name="Kollar L.M."/>
            <person name="Olsson S."/>
            <person name="Huttunen S."/>
            <person name="Landis J.B."/>
            <person name="Wickett N.J."/>
            <person name="Johnson M.G."/>
            <person name="Rensing S.A."/>
            <person name="Grimwood J."/>
            <person name="Schmutz J."/>
            <person name="Mcdaniel S.F."/>
        </authorList>
    </citation>
    <scope>NUCLEOTIDE SEQUENCE</scope>
    <source>
        <strain evidence="1">R40</strain>
    </source>
</reference>
<organism evidence="1 2">
    <name type="scientific">Ceratodon purpureus</name>
    <name type="common">Fire moss</name>
    <name type="synonym">Dicranum purpureum</name>
    <dbReference type="NCBI Taxonomy" id="3225"/>
    <lineage>
        <taxon>Eukaryota</taxon>
        <taxon>Viridiplantae</taxon>
        <taxon>Streptophyta</taxon>
        <taxon>Embryophyta</taxon>
        <taxon>Bryophyta</taxon>
        <taxon>Bryophytina</taxon>
        <taxon>Bryopsida</taxon>
        <taxon>Dicranidae</taxon>
        <taxon>Pseudoditrichales</taxon>
        <taxon>Ditrichaceae</taxon>
        <taxon>Ceratodon</taxon>
    </lineage>
</organism>
<dbReference type="EMBL" id="CM026424">
    <property type="protein sequence ID" value="KAG0581167.1"/>
    <property type="molecule type" value="Genomic_DNA"/>
</dbReference>
<dbReference type="Proteomes" id="UP000822688">
    <property type="component" value="Chromosome 4"/>
</dbReference>
<accession>A0A8T0IE54</accession>